<comment type="subcellular location">
    <subcellularLocation>
        <location evidence="3">Nucleus</location>
    </subcellularLocation>
</comment>
<keyword evidence="6" id="KW-1185">Reference proteome</keyword>
<dbReference type="InterPro" id="IPR017923">
    <property type="entry name" value="TFIIS_N"/>
</dbReference>
<evidence type="ECO:0000256" key="1">
    <source>
        <dbReference type="ARBA" id="ARBA00037349"/>
    </source>
</evidence>
<dbReference type="EMBL" id="GL870879">
    <property type="protein sequence ID" value="EIJ88078.1"/>
    <property type="molecule type" value="Genomic_DNA"/>
</dbReference>
<dbReference type="PROSITE" id="PS51319">
    <property type="entry name" value="TFIIS_N"/>
    <property type="match status" value="1"/>
</dbReference>
<reference evidence="5" key="1">
    <citation type="submission" date="2011-01" db="EMBL/GenBank/DDBJ databases">
        <title>The Genome Sequence of Nematocida parisii strain ERTm3.</title>
        <authorList>
            <consortium name="The Broad Institute Genome Sequencing Platform"/>
            <consortium name="The Broad Institute Genome Sequencing Center for Infectious Disease"/>
            <person name="Cuomo C."/>
            <person name="Troemel E."/>
            <person name="Young S.K."/>
            <person name="Zeng Q."/>
            <person name="Gargeya S."/>
            <person name="Fitzgerald M."/>
            <person name="Haas B."/>
            <person name="Abouelleil A."/>
            <person name="Alvarado L."/>
            <person name="Arachchi H.M."/>
            <person name="Berlin A."/>
            <person name="Chapman S.B."/>
            <person name="Gearin G."/>
            <person name="Goldberg J."/>
            <person name="Griggs A."/>
            <person name="Gujja S."/>
            <person name="Hansen M."/>
            <person name="Heiman D."/>
            <person name="Howarth C."/>
            <person name="Larimer J."/>
            <person name="Lui A."/>
            <person name="MacDonald P.J.P."/>
            <person name="McCowen C."/>
            <person name="Montmayeur A."/>
            <person name="Murphy C."/>
            <person name="Neiman D."/>
            <person name="Pearson M."/>
            <person name="Priest M."/>
            <person name="Roberts A."/>
            <person name="Saif S."/>
            <person name="Shea T."/>
            <person name="Sisk P."/>
            <person name="Stolte C."/>
            <person name="Sykes S."/>
            <person name="Wortman J."/>
            <person name="Nusbaum C."/>
            <person name="Birren B."/>
        </authorList>
    </citation>
    <scope>NUCLEOTIDE SEQUENCE</scope>
    <source>
        <strain evidence="5">ERTm3</strain>
    </source>
</reference>
<organism evidence="5 6">
    <name type="scientific">Nematocida parisii (strain ERTm3)</name>
    <name type="common">Nematode killer fungus</name>
    <dbReference type="NCBI Taxonomy" id="935791"/>
    <lineage>
        <taxon>Eukaryota</taxon>
        <taxon>Fungi</taxon>
        <taxon>Fungi incertae sedis</taxon>
        <taxon>Microsporidia</taxon>
        <taxon>Nematocida</taxon>
    </lineage>
</organism>
<dbReference type="Gene3D" id="1.20.930.10">
    <property type="entry name" value="Conserved domain common to transcription factors TFIIS, elongin A, CRSP70"/>
    <property type="match status" value="1"/>
</dbReference>
<name>I3EFT1_NEMP3</name>
<proteinExistence type="inferred from homology"/>
<dbReference type="OMA" id="NWITIAS"/>
<dbReference type="InterPro" id="IPR051037">
    <property type="entry name" value="RNAPII_TF_IWS1"/>
</dbReference>
<sequence>MEDTETTNNSGPKEIQKILEDLELAYENDRKSNEEGHPALNKLNIMDSMYDRLLKRKNQQELLDSGVLSCLKKWLEPLPDMSLPHDDVKKGVLDILLHLTPEVEHLKESGIGKIILFYSKNPYEKKGIKQMAKQLTLNWIKIASEEDEGMY</sequence>
<dbReference type="AlphaFoldDB" id="I3EFT1"/>
<dbReference type="OrthoDB" id="21124at2759"/>
<dbReference type="HOGENOM" id="CLU_106415_2_0_1"/>
<feature type="domain" description="TFIIS N-terminal" evidence="4">
    <location>
        <begin position="69"/>
        <end position="146"/>
    </location>
</feature>
<dbReference type="SUPFAM" id="SSF47676">
    <property type="entry name" value="Conserved domain common to transcription factors TFIIS, elongin A, CRSP70"/>
    <property type="match status" value="1"/>
</dbReference>
<evidence type="ECO:0000259" key="4">
    <source>
        <dbReference type="PROSITE" id="PS51319"/>
    </source>
</evidence>
<dbReference type="GO" id="GO:0005634">
    <property type="term" value="C:nucleus"/>
    <property type="evidence" value="ECO:0007669"/>
    <property type="project" value="UniProtKB-SubCell"/>
</dbReference>
<comment type="similarity">
    <text evidence="2">Belongs to the IWS1 family.</text>
</comment>
<gene>
    <name evidence="5" type="ORF">NEQG_01522</name>
</gene>
<dbReference type="STRING" id="935791.I3EFT1"/>
<dbReference type="VEuPathDB" id="MicrosporidiaDB:NEQG_01522"/>
<comment type="function">
    <text evidence="1">Transcription factor involved in RNA polymerase II transcription regulation. May function in both SPT15/TBP post-recruitment and recruitment steps of transcription.</text>
</comment>
<evidence type="ECO:0000313" key="6">
    <source>
        <dbReference type="Proteomes" id="UP000002872"/>
    </source>
</evidence>
<dbReference type="PANTHER" id="PTHR46010:SF1">
    <property type="entry name" value="PROTEIN IWS1 HOMOLOG"/>
    <property type="match status" value="1"/>
</dbReference>
<dbReference type="PANTHER" id="PTHR46010">
    <property type="entry name" value="PROTEIN IWS1 HOMOLOG"/>
    <property type="match status" value="1"/>
</dbReference>
<evidence type="ECO:0000256" key="2">
    <source>
        <dbReference type="ARBA" id="ARBA00037992"/>
    </source>
</evidence>
<dbReference type="InterPro" id="IPR035441">
    <property type="entry name" value="TFIIS/LEDGF_dom_sf"/>
</dbReference>
<evidence type="ECO:0000313" key="5">
    <source>
        <dbReference type="EMBL" id="EIJ88078.1"/>
    </source>
</evidence>
<keyword evidence="3" id="KW-0539">Nucleus</keyword>
<dbReference type="InParanoid" id="I3EFT1"/>
<evidence type="ECO:0000256" key="3">
    <source>
        <dbReference type="PROSITE-ProRule" id="PRU00649"/>
    </source>
</evidence>
<dbReference type="GO" id="GO:0016973">
    <property type="term" value="P:poly(A)+ mRNA export from nucleus"/>
    <property type="evidence" value="ECO:0007669"/>
    <property type="project" value="TreeGrafter"/>
</dbReference>
<accession>I3EFT1</accession>
<dbReference type="Pfam" id="PF08711">
    <property type="entry name" value="Med26"/>
    <property type="match status" value="1"/>
</dbReference>
<dbReference type="Proteomes" id="UP000002872">
    <property type="component" value="Unassembled WGS sequence"/>
</dbReference>
<protein>
    <recommendedName>
        <fullName evidence="4">TFIIS N-terminal domain-containing protein</fullName>
    </recommendedName>
</protein>